<accession>A0AAU7XB44</accession>
<dbReference type="Gene3D" id="1.10.1510.10">
    <property type="entry name" value="Uncharacterised protein YqeY/AIM41 PF09424, N-terminal domain"/>
    <property type="match status" value="1"/>
</dbReference>
<dbReference type="Gene3D" id="1.10.10.410">
    <property type="match status" value="1"/>
</dbReference>
<dbReference type="GO" id="GO:0016884">
    <property type="term" value="F:carbon-nitrogen ligase activity, with glutamine as amido-N-donor"/>
    <property type="evidence" value="ECO:0007669"/>
    <property type="project" value="InterPro"/>
</dbReference>
<reference evidence="1" key="1">
    <citation type="submission" date="2024-06" db="EMBL/GenBank/DDBJ databases">
        <title>Methylostella associata gen. nov., sp. nov., a novel Ancalomicrobiaceae-affiliated facultatively methylotrophic bacteria that feed on methanotrophs of the genus Methylococcus.</title>
        <authorList>
            <person name="Saltykova V."/>
            <person name="Danilova O.V."/>
            <person name="Oshkin I.Y."/>
            <person name="Belova S.E."/>
            <person name="Pimenov N.V."/>
            <person name="Dedysh S.N."/>
        </authorList>
    </citation>
    <scope>NUCLEOTIDE SEQUENCE</scope>
    <source>
        <strain evidence="1">S20</strain>
    </source>
</reference>
<organism evidence="1">
    <name type="scientific">Methyloraptor flagellatus</name>
    <dbReference type="NCBI Taxonomy" id="3162530"/>
    <lineage>
        <taxon>Bacteria</taxon>
        <taxon>Pseudomonadati</taxon>
        <taxon>Pseudomonadota</taxon>
        <taxon>Alphaproteobacteria</taxon>
        <taxon>Hyphomicrobiales</taxon>
        <taxon>Ancalomicrobiaceae</taxon>
        <taxon>Methyloraptor</taxon>
    </lineage>
</organism>
<dbReference type="EMBL" id="CP158568">
    <property type="protein sequence ID" value="XBY45171.1"/>
    <property type="molecule type" value="Genomic_DNA"/>
</dbReference>
<evidence type="ECO:0000313" key="1">
    <source>
        <dbReference type="EMBL" id="XBY45171.1"/>
    </source>
</evidence>
<dbReference type="InterPro" id="IPR023168">
    <property type="entry name" value="GatB_Yqey_C_2"/>
</dbReference>
<gene>
    <name evidence="1" type="ORF">ABS361_02435</name>
</gene>
<dbReference type="InterPro" id="IPR019004">
    <property type="entry name" value="YqeY/Aim41"/>
</dbReference>
<protein>
    <submittedName>
        <fullName evidence="1">GatB/YqeY domain-containing protein</fullName>
    </submittedName>
</protein>
<dbReference type="SUPFAM" id="SSF89095">
    <property type="entry name" value="GatB/YqeY motif"/>
    <property type="match status" value="1"/>
</dbReference>
<dbReference type="RefSeq" id="WP_407050262.1">
    <property type="nucleotide sequence ID" value="NZ_CP158568.1"/>
</dbReference>
<dbReference type="InterPro" id="IPR042184">
    <property type="entry name" value="YqeY/Aim41_N"/>
</dbReference>
<dbReference type="PANTHER" id="PTHR28055">
    <property type="entry name" value="ALTERED INHERITANCE OF MITOCHONDRIA PROTEIN 41, MITOCHONDRIAL"/>
    <property type="match status" value="1"/>
</dbReference>
<sequence>MRDQLSDALKTAMKSGDKKRVSTIRMITSTIKDKDIAARDTGKPLGDAEIVEVLAKMVKSREDAAKQFEDGGRPELAAGEREEIAIIREFLPAQMDEADAEAAVKAVVAEIGATSVKDMGRVMAALKERYAGRMDFGRISGVVKAALG</sequence>
<name>A0AAU7XB44_9HYPH</name>
<dbReference type="InterPro" id="IPR003789">
    <property type="entry name" value="Asn/Gln_tRNA_amidoTrase-B-like"/>
</dbReference>
<dbReference type="KEGG" id="mflg:ABS361_02435"/>
<dbReference type="PANTHER" id="PTHR28055:SF1">
    <property type="entry name" value="ALTERED INHERITANCE OF MITOCHONDRIA PROTEIN 41, MITOCHONDRIAL"/>
    <property type="match status" value="1"/>
</dbReference>
<dbReference type="AlphaFoldDB" id="A0AAU7XB44"/>
<proteinExistence type="predicted"/>
<dbReference type="Pfam" id="PF09424">
    <property type="entry name" value="YqeY"/>
    <property type="match status" value="1"/>
</dbReference>